<dbReference type="PANTHER" id="PTHR16288:SF0">
    <property type="entry name" value="TRNA (GUANINE-N(7)-)-METHYLTRANSFERASE NON-CATALYTIC SUBUNIT WDR4"/>
    <property type="match status" value="1"/>
</dbReference>
<evidence type="ECO:0000256" key="4">
    <source>
        <dbReference type="ARBA" id="ARBA00022737"/>
    </source>
</evidence>
<dbReference type="InterPro" id="IPR015943">
    <property type="entry name" value="WD40/YVTN_repeat-like_dom_sf"/>
</dbReference>
<dbReference type="GO" id="GO:0005634">
    <property type="term" value="C:nucleus"/>
    <property type="evidence" value="ECO:0007669"/>
    <property type="project" value="UniProtKB-SubCell"/>
</dbReference>
<comment type="function">
    <text evidence="6">Required for the formation of N(7)-methylguanine at position 46 (m7G46) in tRNA. In the complex, it is required to stabilize and induce conformational changes of the catalytic subunit.</text>
</comment>
<accession>A0AAV9NNP7</accession>
<evidence type="ECO:0000313" key="8">
    <source>
        <dbReference type="EMBL" id="KAK5062988.1"/>
    </source>
</evidence>
<evidence type="ECO:0000313" key="9">
    <source>
        <dbReference type="Proteomes" id="UP001358417"/>
    </source>
</evidence>
<comment type="subcellular location">
    <subcellularLocation>
        <location evidence="1 6">Nucleus</location>
    </subcellularLocation>
</comment>
<proteinExistence type="inferred from homology"/>
<dbReference type="RefSeq" id="XP_064711260.1">
    <property type="nucleotide sequence ID" value="XM_064848636.1"/>
</dbReference>
<comment type="similarity">
    <text evidence="6">Belongs to the WD repeat TRM82 family.</text>
</comment>
<gene>
    <name evidence="8" type="ORF">LTR84_005064</name>
</gene>
<comment type="pathway">
    <text evidence="6">tRNA modification; N(7)-methylguanine-tRNA biosynthesis.</text>
</comment>
<evidence type="ECO:0000256" key="3">
    <source>
        <dbReference type="ARBA" id="ARBA00022694"/>
    </source>
</evidence>
<dbReference type="AlphaFoldDB" id="A0AAV9NNP7"/>
<dbReference type="Gene3D" id="2.130.10.10">
    <property type="entry name" value="YVTN repeat-like/Quinoprotein amine dehydrogenase"/>
    <property type="match status" value="1"/>
</dbReference>
<dbReference type="GO" id="GO:0106004">
    <property type="term" value="P:tRNA (guanine-N7)-methylation"/>
    <property type="evidence" value="ECO:0007669"/>
    <property type="project" value="UniProtKB-UniRule"/>
</dbReference>
<dbReference type="InterPro" id="IPR028884">
    <property type="entry name" value="Trm82"/>
</dbReference>
<evidence type="ECO:0000256" key="7">
    <source>
        <dbReference type="SAM" id="MobiDB-lite"/>
    </source>
</evidence>
<dbReference type="GO" id="GO:0005829">
    <property type="term" value="C:cytosol"/>
    <property type="evidence" value="ECO:0007669"/>
    <property type="project" value="TreeGrafter"/>
</dbReference>
<evidence type="ECO:0000256" key="5">
    <source>
        <dbReference type="ARBA" id="ARBA00023242"/>
    </source>
</evidence>
<dbReference type="SUPFAM" id="SSF50978">
    <property type="entry name" value="WD40 repeat-like"/>
    <property type="match status" value="1"/>
</dbReference>
<dbReference type="GO" id="GO:0043527">
    <property type="term" value="C:tRNA methyltransferase complex"/>
    <property type="evidence" value="ECO:0007669"/>
    <property type="project" value="TreeGrafter"/>
</dbReference>
<sequence length="571" mass="63683">MASCPFQKLCWVHPVDDQPPFLVTASGPLLISLDSKDGSVLSQWPKQDETTQHKYSQESTENGERSTKRQKLDTDDHVALSRQTSQDSIEIISERKKGERRKPKVETTKQPNFSHLVATSDGTTVVGVMTEDKSINVFQVLSAGELSLQSKRSMPKRMCAIILTPDEKTILVGDKFGDVYSLPLHPAEDWVAQKSEQKEVFIPSATELTVHTKGNLEALRQQREQKIRNPKKEGPDFEHKLLLGHVSLLTDVVIAEIQDGLKRKQFILTSDRDEHIRVSRGVSQAHIIEAYCMGHREFVSCLSIMPWKSEYLVAGSGEPSLKVFDWQNGRLLDEELFHGAVQQDITNALPEADEGRTVDRLAVTGIWPIHYSAAQNSPNTSQPPHILLVALEGLPLLLSYKLDDYGKLLHHQTLTLAGNILDVGIGPALWDIVVSIDTVHRPGSVKTLRPEETPAPELFETFELFSNLDDMNDSTEQLEHYTELRWERSSYAMLLNNAAAAVERIKVSTEPPPQSKGVYGAVGEVLYGLENLRKKSHGEANVDGEEPLEEAIVEAEMGTTPEPIIAEQVHV</sequence>
<evidence type="ECO:0008006" key="10">
    <source>
        <dbReference type="Google" id="ProtNLM"/>
    </source>
</evidence>
<feature type="compositionally biased region" description="Basic and acidic residues" evidence="7">
    <location>
        <begin position="46"/>
        <end position="76"/>
    </location>
</feature>
<dbReference type="PANTHER" id="PTHR16288">
    <property type="entry name" value="WD40 REPEAT PROTEIN 4"/>
    <property type="match status" value="1"/>
</dbReference>
<protein>
    <recommendedName>
        <fullName evidence="10">Transfer RNA methyltransferase 82</fullName>
    </recommendedName>
</protein>
<comment type="caution">
    <text evidence="8">The sequence shown here is derived from an EMBL/GenBank/DDBJ whole genome shotgun (WGS) entry which is preliminary data.</text>
</comment>
<reference evidence="8 9" key="1">
    <citation type="submission" date="2023-08" db="EMBL/GenBank/DDBJ databases">
        <title>Black Yeasts Isolated from many extreme environments.</title>
        <authorList>
            <person name="Coleine C."/>
            <person name="Stajich J.E."/>
            <person name="Selbmann L."/>
        </authorList>
    </citation>
    <scope>NUCLEOTIDE SEQUENCE [LARGE SCALE GENOMIC DNA]</scope>
    <source>
        <strain evidence="8 9">CCFEE 5792</strain>
    </source>
</reference>
<evidence type="ECO:0000256" key="2">
    <source>
        <dbReference type="ARBA" id="ARBA00022574"/>
    </source>
</evidence>
<dbReference type="EMBL" id="JAVRRD010000002">
    <property type="protein sequence ID" value="KAK5062988.1"/>
    <property type="molecule type" value="Genomic_DNA"/>
</dbReference>
<dbReference type="InterPro" id="IPR036322">
    <property type="entry name" value="WD40_repeat_dom_sf"/>
</dbReference>
<keyword evidence="5 6" id="KW-0539">Nucleus</keyword>
<keyword evidence="9" id="KW-1185">Reference proteome</keyword>
<keyword evidence="4 6" id="KW-0677">Repeat</keyword>
<dbReference type="Proteomes" id="UP001358417">
    <property type="component" value="Unassembled WGS sequence"/>
</dbReference>
<feature type="region of interest" description="Disordered" evidence="7">
    <location>
        <begin position="44"/>
        <end position="76"/>
    </location>
</feature>
<keyword evidence="2 6" id="KW-0853">WD repeat</keyword>
<organism evidence="8 9">
    <name type="scientific">Exophiala bonariae</name>
    <dbReference type="NCBI Taxonomy" id="1690606"/>
    <lineage>
        <taxon>Eukaryota</taxon>
        <taxon>Fungi</taxon>
        <taxon>Dikarya</taxon>
        <taxon>Ascomycota</taxon>
        <taxon>Pezizomycotina</taxon>
        <taxon>Eurotiomycetes</taxon>
        <taxon>Chaetothyriomycetidae</taxon>
        <taxon>Chaetothyriales</taxon>
        <taxon>Herpotrichiellaceae</taxon>
        <taxon>Exophiala</taxon>
    </lineage>
</organism>
<evidence type="ECO:0000256" key="1">
    <source>
        <dbReference type="ARBA" id="ARBA00004123"/>
    </source>
</evidence>
<name>A0AAV9NNP7_9EURO</name>
<dbReference type="HAMAP" id="MF_03056">
    <property type="entry name" value="TRM82"/>
    <property type="match status" value="1"/>
</dbReference>
<keyword evidence="3 6" id="KW-0819">tRNA processing</keyword>
<dbReference type="GeneID" id="89973242"/>
<evidence type="ECO:0000256" key="6">
    <source>
        <dbReference type="HAMAP-Rule" id="MF_03056"/>
    </source>
</evidence>